<dbReference type="InterPro" id="IPR002213">
    <property type="entry name" value="UDP_glucos_trans"/>
</dbReference>
<dbReference type="PROSITE" id="PS00375">
    <property type="entry name" value="UDPGT"/>
    <property type="match status" value="1"/>
</dbReference>
<dbReference type="GO" id="GO:0008194">
    <property type="term" value="F:UDP-glycosyltransferase activity"/>
    <property type="evidence" value="ECO:0007669"/>
    <property type="project" value="InterPro"/>
</dbReference>
<evidence type="ECO:0000256" key="1">
    <source>
        <dbReference type="ARBA" id="ARBA00009995"/>
    </source>
</evidence>
<dbReference type="AlphaFoldDB" id="N1QZ14"/>
<dbReference type="Gene3D" id="3.40.50.2000">
    <property type="entry name" value="Glycogen Phosphorylase B"/>
    <property type="match status" value="1"/>
</dbReference>
<evidence type="ECO:0000256" key="2">
    <source>
        <dbReference type="ARBA" id="ARBA00022679"/>
    </source>
</evidence>
<dbReference type="PANTHER" id="PTHR48045:SF34">
    <property type="entry name" value="ISOFLAVONE 7-O-GLUCOSYLTRANSFERASE 1-LIKE"/>
    <property type="match status" value="1"/>
</dbReference>
<evidence type="ECO:0000313" key="4">
    <source>
        <dbReference type="EnsemblPlants" id="EMT14282"/>
    </source>
</evidence>
<dbReference type="EnsemblPlants" id="EMT14282">
    <property type="protein sequence ID" value="EMT14282"/>
    <property type="gene ID" value="F775_23361"/>
</dbReference>
<sequence>MEFPPEDDLDARVNLSGLLPLSVADVSSFLLPSNPYKLLSDAILKLFRAIQKASWVFMVLSIEELAEMAHGPASTSRPFLWVVRPDCSVVLSEGYLDSVAWRGMVVPWSPQDLVLAHPSTACFLTHCGWNSTLETLAAGLPVVAFPQWGDQCTDAKYLVEEFKMGVRIGTPLRRDSVRDAVVHCSHPWRW</sequence>
<accession>N1QZ14</accession>
<dbReference type="Pfam" id="PF00201">
    <property type="entry name" value="UDPGT"/>
    <property type="match status" value="1"/>
</dbReference>
<reference evidence="4" key="1">
    <citation type="submission" date="2015-06" db="UniProtKB">
        <authorList>
            <consortium name="EnsemblPlants"/>
        </authorList>
    </citation>
    <scope>IDENTIFICATION</scope>
</reference>
<dbReference type="PANTHER" id="PTHR48045">
    <property type="entry name" value="UDP-GLYCOSYLTRANSFERASE 72B1"/>
    <property type="match status" value="1"/>
</dbReference>
<dbReference type="CDD" id="cd03784">
    <property type="entry name" value="GT1_Gtf-like"/>
    <property type="match status" value="1"/>
</dbReference>
<proteinExistence type="inferred from homology"/>
<comment type="similarity">
    <text evidence="1 3">Belongs to the UDP-glycosyltransferase family.</text>
</comment>
<keyword evidence="3" id="KW-0328">Glycosyltransferase</keyword>
<dbReference type="SUPFAM" id="SSF53756">
    <property type="entry name" value="UDP-Glycosyltransferase/glycogen phosphorylase"/>
    <property type="match status" value="1"/>
</dbReference>
<keyword evidence="2 3" id="KW-0808">Transferase</keyword>
<protein>
    <submittedName>
        <fullName evidence="4">Limonoid UDP-glucosyltransferase</fullName>
    </submittedName>
</protein>
<organism evidence="4">
    <name type="scientific">Aegilops tauschii</name>
    <name type="common">Tausch's goatgrass</name>
    <name type="synonym">Aegilops squarrosa</name>
    <dbReference type="NCBI Taxonomy" id="37682"/>
    <lineage>
        <taxon>Eukaryota</taxon>
        <taxon>Viridiplantae</taxon>
        <taxon>Streptophyta</taxon>
        <taxon>Embryophyta</taxon>
        <taxon>Tracheophyta</taxon>
        <taxon>Spermatophyta</taxon>
        <taxon>Magnoliopsida</taxon>
        <taxon>Liliopsida</taxon>
        <taxon>Poales</taxon>
        <taxon>Poaceae</taxon>
        <taxon>BOP clade</taxon>
        <taxon>Pooideae</taxon>
        <taxon>Triticodae</taxon>
        <taxon>Triticeae</taxon>
        <taxon>Triticinae</taxon>
        <taxon>Aegilops</taxon>
    </lineage>
</organism>
<name>N1QZ14_AEGTA</name>
<evidence type="ECO:0000256" key="3">
    <source>
        <dbReference type="RuleBase" id="RU003718"/>
    </source>
</evidence>
<dbReference type="InterPro" id="IPR035595">
    <property type="entry name" value="UDP_glycos_trans_CS"/>
</dbReference>